<evidence type="ECO:0000313" key="6">
    <source>
        <dbReference type="EMBL" id="MFE7963444.1"/>
    </source>
</evidence>
<dbReference type="EMBL" id="JBHVBU010000021">
    <property type="protein sequence ID" value="MFE7963444.1"/>
    <property type="molecule type" value="Genomic_DNA"/>
</dbReference>
<keyword evidence="7" id="KW-1185">Reference proteome</keyword>
<dbReference type="Proteomes" id="UP001600650">
    <property type="component" value="Unassembled WGS sequence"/>
</dbReference>
<dbReference type="InterPro" id="IPR036388">
    <property type="entry name" value="WH-like_DNA-bd_sf"/>
</dbReference>
<dbReference type="RefSeq" id="WP_381726244.1">
    <property type="nucleotide sequence ID" value="NZ_JBHVBU010000021.1"/>
</dbReference>
<dbReference type="CDD" id="cd07377">
    <property type="entry name" value="WHTH_GntR"/>
    <property type="match status" value="1"/>
</dbReference>
<evidence type="ECO:0000256" key="1">
    <source>
        <dbReference type="ARBA" id="ARBA00022898"/>
    </source>
</evidence>
<keyword evidence="2" id="KW-0805">Transcription regulation</keyword>
<dbReference type="Gene3D" id="1.10.10.10">
    <property type="entry name" value="Winged helix-like DNA-binding domain superfamily/Winged helix DNA-binding domain"/>
    <property type="match status" value="1"/>
</dbReference>
<name>A0ABW6JDK6_STRCE</name>
<comment type="caution">
    <text evidence="6">The sequence shown here is derived from an EMBL/GenBank/DDBJ whole genome shotgun (WGS) entry which is preliminary data.</text>
</comment>
<dbReference type="SMART" id="SM00345">
    <property type="entry name" value="HTH_GNTR"/>
    <property type="match status" value="1"/>
</dbReference>
<dbReference type="PROSITE" id="PS50949">
    <property type="entry name" value="HTH_GNTR"/>
    <property type="match status" value="1"/>
</dbReference>
<organism evidence="6 7">
    <name type="scientific">Streptomyces cellulosae</name>
    <dbReference type="NCBI Taxonomy" id="1968"/>
    <lineage>
        <taxon>Bacteria</taxon>
        <taxon>Bacillati</taxon>
        <taxon>Actinomycetota</taxon>
        <taxon>Actinomycetes</taxon>
        <taxon>Kitasatosporales</taxon>
        <taxon>Streptomycetaceae</taxon>
        <taxon>Streptomyces</taxon>
    </lineage>
</organism>
<evidence type="ECO:0000256" key="3">
    <source>
        <dbReference type="ARBA" id="ARBA00023125"/>
    </source>
</evidence>
<proteinExistence type="predicted"/>
<evidence type="ECO:0000256" key="2">
    <source>
        <dbReference type="ARBA" id="ARBA00023015"/>
    </source>
</evidence>
<dbReference type="PANTHER" id="PTHR46577:SF1">
    <property type="entry name" value="HTH-TYPE TRANSCRIPTIONAL REGULATORY PROTEIN GABR"/>
    <property type="match status" value="1"/>
</dbReference>
<keyword evidence="1" id="KW-0663">Pyridoxal phosphate</keyword>
<keyword evidence="3" id="KW-0238">DNA-binding</keyword>
<accession>A0ABW6JDK6</accession>
<gene>
    <name evidence="6" type="ORF">ACFU0X_10380</name>
</gene>
<evidence type="ECO:0000313" key="7">
    <source>
        <dbReference type="Proteomes" id="UP001600650"/>
    </source>
</evidence>
<reference evidence="6 7" key="1">
    <citation type="submission" date="2024-09" db="EMBL/GenBank/DDBJ databases">
        <title>The Natural Products Discovery Center: Release of the First 8490 Sequenced Strains for Exploring Actinobacteria Biosynthetic Diversity.</title>
        <authorList>
            <person name="Kalkreuter E."/>
            <person name="Kautsar S.A."/>
            <person name="Yang D."/>
            <person name="Bader C.D."/>
            <person name="Teijaro C.N."/>
            <person name="Fluegel L."/>
            <person name="Davis C.M."/>
            <person name="Simpson J.R."/>
            <person name="Lauterbach L."/>
            <person name="Steele A.D."/>
            <person name="Gui C."/>
            <person name="Meng S."/>
            <person name="Li G."/>
            <person name="Viehrig K."/>
            <person name="Ye F."/>
            <person name="Su P."/>
            <person name="Kiefer A.F."/>
            <person name="Nichols A."/>
            <person name="Cepeda A.J."/>
            <person name="Yan W."/>
            <person name="Fan B."/>
            <person name="Jiang Y."/>
            <person name="Adhikari A."/>
            <person name="Zheng C.-J."/>
            <person name="Schuster L."/>
            <person name="Cowan T.M."/>
            <person name="Smanski M.J."/>
            <person name="Chevrette M.G."/>
            <person name="De Carvalho L.P.S."/>
            <person name="Shen B."/>
        </authorList>
    </citation>
    <scope>NUCLEOTIDE SEQUENCE [LARGE SCALE GENOMIC DNA]</scope>
    <source>
        <strain evidence="6 7">NPDC057399</strain>
    </source>
</reference>
<dbReference type="SUPFAM" id="SSF46785">
    <property type="entry name" value="Winged helix' DNA-binding domain"/>
    <property type="match status" value="1"/>
</dbReference>
<keyword evidence="4" id="KW-0804">Transcription</keyword>
<evidence type="ECO:0000259" key="5">
    <source>
        <dbReference type="PROSITE" id="PS50949"/>
    </source>
</evidence>
<dbReference type="PANTHER" id="PTHR46577">
    <property type="entry name" value="HTH-TYPE TRANSCRIPTIONAL REGULATORY PROTEIN GABR"/>
    <property type="match status" value="1"/>
</dbReference>
<feature type="domain" description="HTH gntR-type" evidence="5">
    <location>
        <begin position="13"/>
        <end position="81"/>
    </location>
</feature>
<protein>
    <submittedName>
        <fullName evidence="6">GntR family transcriptional regulator</fullName>
    </submittedName>
</protein>
<evidence type="ECO:0000256" key="4">
    <source>
        <dbReference type="ARBA" id="ARBA00023163"/>
    </source>
</evidence>
<dbReference type="InterPro" id="IPR036390">
    <property type="entry name" value="WH_DNA-bd_sf"/>
</dbReference>
<dbReference type="InterPro" id="IPR000524">
    <property type="entry name" value="Tscrpt_reg_HTH_GntR"/>
</dbReference>
<dbReference type="Pfam" id="PF00392">
    <property type="entry name" value="GntR"/>
    <property type="match status" value="1"/>
</dbReference>
<dbReference type="InterPro" id="IPR051446">
    <property type="entry name" value="HTH_trans_reg/aminotransferase"/>
</dbReference>
<sequence>MSRLTAHRTLAPITIKDQLLNMFRHDIDRGQYAHGEKLPSRRDVAKSMNIAIGTVTKVFNILNAEGYVRSVNGDGTYAVGPEHRQKAPVG</sequence>